<evidence type="ECO:0000259" key="1">
    <source>
        <dbReference type="Pfam" id="PF02441"/>
    </source>
</evidence>
<organism evidence="2 3">
    <name type="scientific">Dactylosporangium fulvum</name>
    <dbReference type="NCBI Taxonomy" id="53359"/>
    <lineage>
        <taxon>Bacteria</taxon>
        <taxon>Bacillati</taxon>
        <taxon>Actinomycetota</taxon>
        <taxon>Actinomycetes</taxon>
        <taxon>Micromonosporales</taxon>
        <taxon>Micromonosporaceae</taxon>
        <taxon>Dactylosporangium</taxon>
    </lineage>
</organism>
<accession>A0ABY5VTY1</accession>
<name>A0ABY5VTY1_9ACTN</name>
<evidence type="ECO:0000313" key="2">
    <source>
        <dbReference type="EMBL" id="UWP81217.1"/>
    </source>
</evidence>
<proteinExistence type="predicted"/>
<dbReference type="InterPro" id="IPR036551">
    <property type="entry name" value="Flavin_trans-like"/>
</dbReference>
<dbReference type="PANTHER" id="PTHR14359">
    <property type="entry name" value="HOMO-OLIGOMERIC FLAVIN CONTAINING CYS DECARBOXYLASE FAMILY"/>
    <property type="match status" value="1"/>
</dbReference>
<dbReference type="SUPFAM" id="SSF52507">
    <property type="entry name" value="Homo-oligomeric flavin-containing Cys decarboxylases, HFCD"/>
    <property type="match status" value="1"/>
</dbReference>
<sequence length="192" mass="20399">MSGPVLYAVVCGSPSTQGVGKLVSLARQRGWDVCVVATPDALKWLDVPRIVLQTGHPVRHRYKYPGDPDILPAADAMIVAPATVNTINKWAAGIADTLALGMLVEGIGMGLPIVALPFTNAAMAAHPAFGESIDRLRSWGVTVLYGEDVIRLHAPGQGDRLVEEFPWELPLMALDEHPAIHAQRVAGSGGVE</sequence>
<dbReference type="EMBL" id="CP073720">
    <property type="protein sequence ID" value="UWP81217.1"/>
    <property type="molecule type" value="Genomic_DNA"/>
</dbReference>
<dbReference type="RefSeq" id="WP_259858980.1">
    <property type="nucleotide sequence ID" value="NZ_BAAAST010000229.1"/>
</dbReference>
<dbReference type="PANTHER" id="PTHR14359:SF6">
    <property type="entry name" value="PHOSPHOPANTOTHENOYLCYSTEINE DECARBOXYLASE"/>
    <property type="match status" value="1"/>
</dbReference>
<dbReference type="Pfam" id="PF02441">
    <property type="entry name" value="Flavoprotein"/>
    <property type="match status" value="1"/>
</dbReference>
<reference evidence="2" key="2">
    <citation type="submission" date="2022-09" db="EMBL/GenBank/DDBJ databases">
        <title>Biosynthetic gene clusters of Dactylosporangioum fulvum.</title>
        <authorList>
            <person name="Caradec T."/>
        </authorList>
    </citation>
    <scope>NUCLEOTIDE SEQUENCE</scope>
    <source>
        <strain evidence="2">NRRL B-16292</strain>
    </source>
</reference>
<protein>
    <submittedName>
        <fullName evidence="2">Flavoprotein</fullName>
    </submittedName>
</protein>
<keyword evidence="3" id="KW-1185">Reference proteome</keyword>
<dbReference type="Proteomes" id="UP001059617">
    <property type="component" value="Chromosome"/>
</dbReference>
<dbReference type="Gene3D" id="3.40.50.1950">
    <property type="entry name" value="Flavin prenyltransferase-like"/>
    <property type="match status" value="1"/>
</dbReference>
<evidence type="ECO:0000313" key="3">
    <source>
        <dbReference type="Proteomes" id="UP001059617"/>
    </source>
</evidence>
<reference evidence="2" key="1">
    <citation type="submission" date="2021-04" db="EMBL/GenBank/DDBJ databases">
        <authorList>
            <person name="Hartkoorn R.C."/>
            <person name="Beaudoing E."/>
            <person name="Hot D."/>
        </authorList>
    </citation>
    <scope>NUCLEOTIDE SEQUENCE</scope>
    <source>
        <strain evidence="2">NRRL B-16292</strain>
    </source>
</reference>
<gene>
    <name evidence="2" type="ORF">Dfulv_39840</name>
</gene>
<feature type="domain" description="Flavoprotein" evidence="1">
    <location>
        <begin position="9"/>
        <end position="136"/>
    </location>
</feature>
<dbReference type="InterPro" id="IPR003382">
    <property type="entry name" value="Flavoprotein"/>
</dbReference>